<evidence type="ECO:0000313" key="4">
    <source>
        <dbReference type="EMBL" id="BBL06879.1"/>
    </source>
</evidence>
<dbReference type="GO" id="GO:0005829">
    <property type="term" value="C:cytosol"/>
    <property type="evidence" value="ECO:0007669"/>
    <property type="project" value="TreeGrafter"/>
</dbReference>
<dbReference type="InterPro" id="IPR011639">
    <property type="entry name" value="MethylTrfase_TaqI-like_dom"/>
</dbReference>
<dbReference type="Pfam" id="PF18135">
    <property type="entry name" value="Type_ISP_C"/>
    <property type="match status" value="1"/>
</dbReference>
<dbReference type="SUPFAM" id="SSF53335">
    <property type="entry name" value="S-adenosyl-L-methionine-dependent methyltransferases"/>
    <property type="match status" value="1"/>
</dbReference>
<dbReference type="InterPro" id="IPR011856">
    <property type="entry name" value="tRNA_endonuc-like_dom_sf"/>
</dbReference>
<dbReference type="SMART" id="SM00487">
    <property type="entry name" value="DEXDc"/>
    <property type="match status" value="1"/>
</dbReference>
<dbReference type="Pfam" id="PF07669">
    <property type="entry name" value="Eco57I"/>
    <property type="match status" value="1"/>
</dbReference>
<dbReference type="SUPFAM" id="SSF52980">
    <property type="entry name" value="Restriction endonuclease-like"/>
    <property type="match status" value="1"/>
</dbReference>
<accession>A0A4Y1X334</accession>
<dbReference type="GO" id="GO:0016787">
    <property type="term" value="F:hydrolase activity"/>
    <property type="evidence" value="ECO:0007669"/>
    <property type="project" value="InterPro"/>
</dbReference>
<dbReference type="Gene3D" id="3.40.1350.10">
    <property type="match status" value="1"/>
</dbReference>
<keyword evidence="4" id="KW-0378">Hydrolase</keyword>
<dbReference type="PANTHER" id="PTHR47396">
    <property type="entry name" value="TYPE I RESTRICTION ENZYME ECOKI R PROTEIN"/>
    <property type="match status" value="1"/>
</dbReference>
<dbReference type="Pfam" id="PF13156">
    <property type="entry name" value="Mrr_cat_2"/>
    <property type="match status" value="1"/>
</dbReference>
<dbReference type="InterPro" id="IPR014001">
    <property type="entry name" value="Helicase_ATP-bd"/>
</dbReference>
<dbReference type="InterPro" id="IPR050742">
    <property type="entry name" value="Helicase_Restrict-Modif_Enz"/>
</dbReference>
<dbReference type="InterPro" id="IPR027417">
    <property type="entry name" value="P-loop_NTPase"/>
</dbReference>
<dbReference type="KEGG" id="ada:A5CPEGH6_15170"/>
<evidence type="ECO:0000259" key="2">
    <source>
        <dbReference type="PROSITE" id="PS51192"/>
    </source>
</evidence>
<dbReference type="EMBL" id="AP019736">
    <property type="protein sequence ID" value="BBL06879.1"/>
    <property type="molecule type" value="Genomic_DNA"/>
</dbReference>
<organism evidence="4 5">
    <name type="scientific">Alistipes dispar</name>
    <dbReference type="NCBI Taxonomy" id="2585119"/>
    <lineage>
        <taxon>Bacteria</taxon>
        <taxon>Pseudomonadati</taxon>
        <taxon>Bacteroidota</taxon>
        <taxon>Bacteroidia</taxon>
        <taxon>Bacteroidales</taxon>
        <taxon>Rikenellaceae</taxon>
        <taxon>Alistipes</taxon>
    </lineage>
</organism>
<keyword evidence="4" id="KW-0547">Nucleotide-binding</keyword>
<dbReference type="Gene3D" id="3.40.50.150">
    <property type="entry name" value="Vaccinia Virus protein VP39"/>
    <property type="match status" value="1"/>
</dbReference>
<dbReference type="PROSITE" id="PS51192">
    <property type="entry name" value="HELICASE_ATP_BIND_1"/>
    <property type="match status" value="1"/>
</dbReference>
<dbReference type="PROSITE" id="PS00092">
    <property type="entry name" value="N6_MTASE"/>
    <property type="match status" value="1"/>
</dbReference>
<feature type="domain" description="Helicase ATP-binding" evidence="2">
    <location>
        <begin position="168"/>
        <end position="378"/>
    </location>
</feature>
<dbReference type="GO" id="GO:0003677">
    <property type="term" value="F:DNA binding"/>
    <property type="evidence" value="ECO:0007669"/>
    <property type="project" value="InterPro"/>
</dbReference>
<dbReference type="Proteomes" id="UP000319374">
    <property type="component" value="Chromosome"/>
</dbReference>
<dbReference type="SUPFAM" id="SSF52540">
    <property type="entry name" value="P-loop containing nucleoside triphosphate hydrolases"/>
    <property type="match status" value="1"/>
</dbReference>
<dbReference type="InterPro" id="IPR011335">
    <property type="entry name" value="Restrct_endonuc-II-like"/>
</dbReference>
<dbReference type="InterPro" id="IPR029063">
    <property type="entry name" value="SAM-dependent_MTases_sf"/>
</dbReference>
<dbReference type="Gene3D" id="3.40.50.300">
    <property type="entry name" value="P-loop containing nucleotide triphosphate hydrolases"/>
    <property type="match status" value="2"/>
</dbReference>
<dbReference type="CDD" id="cd22333">
    <property type="entry name" value="LlaBIII_nuclease-like"/>
    <property type="match status" value="1"/>
</dbReference>
<dbReference type="GO" id="GO:0004386">
    <property type="term" value="F:helicase activity"/>
    <property type="evidence" value="ECO:0007669"/>
    <property type="project" value="UniProtKB-KW"/>
</dbReference>
<evidence type="ECO:0000313" key="5">
    <source>
        <dbReference type="Proteomes" id="UP000319374"/>
    </source>
</evidence>
<keyword evidence="4" id="KW-0067">ATP-binding</keyword>
<dbReference type="GO" id="GO:0032259">
    <property type="term" value="P:methylation"/>
    <property type="evidence" value="ECO:0007669"/>
    <property type="project" value="InterPro"/>
</dbReference>
<dbReference type="InterPro" id="IPR053980">
    <property type="entry name" value="ISP_coupler"/>
</dbReference>
<protein>
    <submittedName>
        <fullName evidence="4">Helicase</fullName>
    </submittedName>
</protein>
<dbReference type="GO" id="GO:0006304">
    <property type="term" value="P:DNA modification"/>
    <property type="evidence" value="ECO:0007669"/>
    <property type="project" value="InterPro"/>
</dbReference>
<keyword evidence="5" id="KW-1185">Reference proteome</keyword>
<dbReference type="InterPro" id="IPR002052">
    <property type="entry name" value="DNA_methylase_N6_adenine_CS"/>
</dbReference>
<dbReference type="InterPro" id="IPR001650">
    <property type="entry name" value="Helicase_C-like"/>
</dbReference>
<dbReference type="PANTHER" id="PTHR47396:SF1">
    <property type="entry name" value="ATP-DEPENDENT HELICASE IRC3-RELATED"/>
    <property type="match status" value="1"/>
</dbReference>
<feature type="compositionally biased region" description="Basic and acidic residues" evidence="1">
    <location>
        <begin position="659"/>
        <end position="675"/>
    </location>
</feature>
<gene>
    <name evidence="4" type="ORF">A5CPEGH6_15170</name>
</gene>
<dbReference type="GO" id="GO:0005524">
    <property type="term" value="F:ATP binding"/>
    <property type="evidence" value="ECO:0007669"/>
    <property type="project" value="InterPro"/>
</dbReference>
<dbReference type="PRINTS" id="PR00507">
    <property type="entry name" value="N12N6MTFRASE"/>
</dbReference>
<reference evidence="5" key="1">
    <citation type="submission" date="2019-06" db="EMBL/GenBank/DDBJ databases">
        <title>Alistipes onderdonkii subsp. vulgaris subsp. nov., Alistipes dispar sp. nov. and Alistipes communis sp. nov., isolated from human faeces, and creation of Alistipes onderdonkii subsp. onderdonkii subsp. nov.</title>
        <authorList>
            <person name="Sakamoto M."/>
            <person name="Ikeyama N."/>
            <person name="Ogata Y."/>
            <person name="Suda W."/>
            <person name="Iino T."/>
            <person name="Hattori M."/>
            <person name="Ohkuma M."/>
        </authorList>
    </citation>
    <scope>NUCLEOTIDE SEQUENCE [LARGE SCALE GENOMIC DNA]</scope>
    <source>
        <strain evidence="5">5CPEGH6</strain>
    </source>
</reference>
<evidence type="ECO:0000259" key="3">
    <source>
        <dbReference type="PROSITE" id="PS51194"/>
    </source>
</evidence>
<feature type="domain" description="Helicase C-terminal" evidence="3">
    <location>
        <begin position="449"/>
        <end position="631"/>
    </location>
</feature>
<dbReference type="InterPro" id="IPR039442">
    <property type="entry name" value="Mrr-like_dom"/>
</dbReference>
<evidence type="ECO:0000256" key="1">
    <source>
        <dbReference type="SAM" id="MobiDB-lite"/>
    </source>
</evidence>
<feature type="region of interest" description="Disordered" evidence="1">
    <location>
        <begin position="654"/>
        <end position="676"/>
    </location>
</feature>
<dbReference type="PROSITE" id="PS51194">
    <property type="entry name" value="HELICASE_CTER"/>
    <property type="match status" value="1"/>
</dbReference>
<dbReference type="SMART" id="SM00490">
    <property type="entry name" value="HELICc"/>
    <property type="match status" value="1"/>
</dbReference>
<dbReference type="Pfam" id="PF22240">
    <property type="entry name" value="ISP_coupler"/>
    <property type="match status" value="1"/>
</dbReference>
<dbReference type="Pfam" id="PF00271">
    <property type="entry name" value="Helicase_C"/>
    <property type="match status" value="1"/>
</dbReference>
<dbReference type="CDD" id="cd18785">
    <property type="entry name" value="SF2_C"/>
    <property type="match status" value="1"/>
</dbReference>
<keyword evidence="4" id="KW-0347">Helicase</keyword>
<dbReference type="GO" id="GO:0009007">
    <property type="term" value="F:site-specific DNA-methyltransferase (adenine-specific) activity"/>
    <property type="evidence" value="ECO:0007669"/>
    <property type="project" value="UniProtKB-EC"/>
</dbReference>
<dbReference type="InterPro" id="IPR006935">
    <property type="entry name" value="Helicase/UvrB_N"/>
</dbReference>
<name>A0A4Y1X334_9BACT</name>
<dbReference type="REBASE" id="313638">
    <property type="entry name" value="AspGH6ORF15170P"/>
</dbReference>
<proteinExistence type="predicted"/>
<sequence length="1615" mass="183489">MQGYLKTTSLYANRLEEVWLWMEFPFHDQFGGKDTGIDLVARTVEGEYWAIQCKCYAADTFINKPDVDTFLATSGKRFETEFGMTGFAQRLWISTTNKWNSTAEQTIRNQNPPVTRLNLIDLENDDVNWSSLEQGLFGVASRSKPFAIREHQQEAIDQAHAYFKIDEATGQPAHTRGKLIMACGTGKTFTSLRIAENETGGRGLVLFLVPSIALLGQTLRSWLQQAQEPMTAVCICSDPQVSKQTEKKDNDTTSVIDLALPASTDVPSIVKQLQHARRHNAEGLTVVFSTYQSIDVISRAQQQLLAETGDAFGTFDLIICDEAHRTTGVTLKDETESAFVRVHNNDFLRAVRRIYMTATPRLYTDETKKRAEENSAVLCSMDDRSMYGDEIYRIGFGKAVKQELLSDYKVLILAVGEKDITPTLQNALTREDGTIDADDPSKLIGCINALSKKVLGADEEFVKGSDPLPMRRAVAFCSSIKASKAIANAFTDYKDLYMEDIREEDRATMVDVVAHHVDGSMSATKRDEELMWLKEQPENERECRMLTNARCLSEGVDVPSLDAVVFISPKNSQVDVVQSVGRVMRRSEGKKYGYIIIPVVVPADAEGDKVLENHPNFKVVWTVLNALRAHDDRFNAEVNKIELSKKKPKNILFGGVGASRKDEDQHSDSKPRAESAAEQLTTQLSMSFNDLQNVFYAKLVTKVGTKRYWELWAKDIAQIAEQHIARIKALIADNGKHRRAFDQLMRGLHRNINPGLSEQDAIEMLSQHIISRPVFEALFENYQFAASNPISRSMQKMLDLLDDETKTEEEHQKLQKFYDYVRDTVGDIHEADARQRIIVELYDKFFKVASPRTVEKLGIVYTPVEVVDFIIRSVGYILQREFGRSLSDENVHILDPFTGTGTFITRLLQSGLISREALERKYGREIHANEIVLMAYYIASVNIENVFHDLMGPDTEYRPFGGICLTDTFQLGEEAADENLYSEQFPTNSRRVIEQKKRRITVIVGNPPYSIGQKSANDNAQNESYPTLESRIENTYVAQSEAALNKSAYDSYIKAFRWASDRLNEKEGGVIGFVTNGAWLDANGLDGMRKCLEREFSAIYVFNLRGNQRTSGELSRKEGGKIFGSGSRTPIAITILVKKPKVSDEAARICYHDIGDYLSREEKLNIIRNMGDISNPLMQWVSITPNEHGDWLNKRSEQFKLYTPLEPEKKFGKGNKSFFEGFSLGLGTNRDAWVYNSSLVELQANITKTIDFYNQQVESYKTAKQEMSLDNFLADKRDSTKIVWTDTLIRDLQKGIKYDIDTSRYTVGMYRPYFKQALYQDRILNHRVYQIPRLFPTSNHRNLVICVSGVGASKDFSTLITDCIPDLQLQFNGQCFPLYWYDDSTADIADLFSAQQSDADRYVRRDGVTDWILSTARKQYGSRVTREDIFYYVYGILHAPDYRTTFAADLKKSLPRLPLVESPDDFWAFSRAGRSLAELHLGYEHVEPYARYHTVNSTTSEDDAINYRVEKMRFGKLDNKTADKSIIHYNAGITIESIPLGAYDYVVNGKSAIEWVMERYAVKTDSTSLITNDPNDWCREHDDPKYIYNLLLRIITVSLETMKIVRSLPKLKLEE</sequence>
<dbReference type="Pfam" id="PF04851">
    <property type="entry name" value="ResIII"/>
    <property type="match status" value="1"/>
</dbReference>
<dbReference type="InterPro" id="IPR041635">
    <property type="entry name" value="Type_ISP_LLaBIII_C"/>
</dbReference>